<protein>
    <submittedName>
        <fullName evidence="11">ABC transporter G family member 9</fullName>
    </submittedName>
</protein>
<evidence type="ECO:0000256" key="3">
    <source>
        <dbReference type="ARBA" id="ARBA00022692"/>
    </source>
</evidence>
<dbReference type="InterPro" id="IPR027417">
    <property type="entry name" value="P-loop_NTPase"/>
</dbReference>
<dbReference type="PANTHER" id="PTHR48041:SF139">
    <property type="entry name" value="PROTEIN SCARLET"/>
    <property type="match status" value="1"/>
</dbReference>
<feature type="domain" description="ABC transporter" evidence="10">
    <location>
        <begin position="92"/>
        <end position="334"/>
    </location>
</feature>
<dbReference type="EMBL" id="BEYU01000006">
    <property type="protein sequence ID" value="GBG24598.1"/>
    <property type="molecule type" value="Genomic_DNA"/>
</dbReference>
<dbReference type="GO" id="GO:0005524">
    <property type="term" value="F:ATP binding"/>
    <property type="evidence" value="ECO:0007669"/>
    <property type="project" value="UniProtKB-KW"/>
</dbReference>
<dbReference type="InterPro" id="IPR013525">
    <property type="entry name" value="ABC2_TM"/>
</dbReference>
<keyword evidence="2" id="KW-0813">Transport</keyword>
<dbReference type="InterPro" id="IPR003593">
    <property type="entry name" value="AAA+_ATPase"/>
</dbReference>
<evidence type="ECO:0000256" key="4">
    <source>
        <dbReference type="ARBA" id="ARBA00022741"/>
    </source>
</evidence>
<dbReference type="Pfam" id="PF19055">
    <property type="entry name" value="ABC2_membrane_7"/>
    <property type="match status" value="1"/>
</dbReference>
<proteinExistence type="predicted"/>
<evidence type="ECO:0000256" key="5">
    <source>
        <dbReference type="ARBA" id="ARBA00022840"/>
    </source>
</evidence>
<dbReference type="AlphaFoldDB" id="A0A2R5G489"/>
<evidence type="ECO:0000256" key="6">
    <source>
        <dbReference type="ARBA" id="ARBA00022989"/>
    </source>
</evidence>
<keyword evidence="5" id="KW-0067">ATP-binding</keyword>
<feature type="transmembrane region" description="Helical" evidence="9">
    <location>
        <begin position="466"/>
        <end position="489"/>
    </location>
</feature>
<organism evidence="11 12">
    <name type="scientific">Hondaea fermentalgiana</name>
    <dbReference type="NCBI Taxonomy" id="2315210"/>
    <lineage>
        <taxon>Eukaryota</taxon>
        <taxon>Sar</taxon>
        <taxon>Stramenopiles</taxon>
        <taxon>Bigyra</taxon>
        <taxon>Labyrinthulomycetes</taxon>
        <taxon>Thraustochytrida</taxon>
        <taxon>Thraustochytriidae</taxon>
        <taxon>Hondaea</taxon>
    </lineage>
</organism>
<comment type="subcellular location">
    <subcellularLocation>
        <location evidence="1">Membrane</location>
        <topology evidence="1">Multi-pass membrane protein</topology>
    </subcellularLocation>
</comment>
<feature type="transmembrane region" description="Helical" evidence="9">
    <location>
        <begin position="432"/>
        <end position="454"/>
    </location>
</feature>
<reference evidence="11 12" key="1">
    <citation type="submission" date="2017-12" db="EMBL/GenBank/DDBJ databases">
        <title>Sequencing, de novo assembly and annotation of complete genome of a new Thraustochytrid species, strain FCC1311.</title>
        <authorList>
            <person name="Sedici K."/>
            <person name="Godart F."/>
            <person name="Aiese Cigliano R."/>
            <person name="Sanseverino W."/>
            <person name="Barakat M."/>
            <person name="Ortet P."/>
            <person name="Marechal E."/>
            <person name="Cagnac O."/>
            <person name="Amato A."/>
        </authorList>
    </citation>
    <scope>NUCLEOTIDE SEQUENCE [LARGE SCALE GENOMIC DNA]</scope>
</reference>
<sequence length="687" mass="74629">MALQDHGESTRATVDVEEVGPASANGSLGDGPENGSANGDVKKVDEQAQVQQDQQEVATTPAKSGGEKDFYGELEFTPNFAALAKSSKPTSLEWEDVYLQIKGRDILKRISGKVGSHELMALIGASGAGKSSLMNVLAGRISGTGKKVVSGNVYVNGAPVNPIRYRKNVAYVLQEDALFATATAREALEFSAKLRLPNTVSAEERKQIVDELMVSLGIDHVANTMCGSEMVRGLSGGEKKRVSIGIELVTSPSILFLDEPTSGLDSYSSWKVVSILKALSRSGCAVLCTIHQPSSETFSIFDKVMALAHGNIIYNGQVATIPENFSNHGFPLPPNTNPADFILLLAQTKKENDLPRINEEAGKASNVEIMVEGSNNNETDDALAKRQGSSIQVPAGHGELFDGERTASSVWTQLSELTKRELRNIVRDKGALIGRFGITAFLNILFALIFLGSADINDEGYELRGHFGALTNMFIGAMFGASQPVLLTLPMERVTFLREYSTGSYRSTPYFLSKVAIECILYFLTSLLVVIIEYWLVDYQGNFFALVGELFMLSLVSASYAFFAGSLAPDVKSAQEIAPLVFVPQLLFTGLFVSVDQIPVFLRWAQWLCSLTYGLNLGMITEFGGNRCEPSNPNSPSSVIACQMFLEEMNVETDMVGFYIGMQVAIFALFRIGALFALVWKARNFTS</sequence>
<dbReference type="CDD" id="cd03213">
    <property type="entry name" value="ABCG_EPDR"/>
    <property type="match status" value="1"/>
</dbReference>
<dbReference type="GO" id="GO:0016020">
    <property type="term" value="C:membrane"/>
    <property type="evidence" value="ECO:0007669"/>
    <property type="project" value="UniProtKB-SubCell"/>
</dbReference>
<dbReference type="Pfam" id="PF00005">
    <property type="entry name" value="ABC_tran"/>
    <property type="match status" value="1"/>
</dbReference>
<accession>A0A2R5G489</accession>
<dbReference type="InterPro" id="IPR043926">
    <property type="entry name" value="ABCG_dom"/>
</dbReference>
<evidence type="ECO:0000313" key="12">
    <source>
        <dbReference type="Proteomes" id="UP000241890"/>
    </source>
</evidence>
<feature type="compositionally biased region" description="Low complexity" evidence="8">
    <location>
        <begin position="47"/>
        <end position="58"/>
    </location>
</feature>
<dbReference type="InterPro" id="IPR050352">
    <property type="entry name" value="ABCG_transporters"/>
</dbReference>
<evidence type="ECO:0000313" key="11">
    <source>
        <dbReference type="EMBL" id="GBG24598.1"/>
    </source>
</evidence>
<feature type="region of interest" description="Disordered" evidence="8">
    <location>
        <begin position="1"/>
        <end position="69"/>
    </location>
</feature>
<feature type="transmembrane region" description="Helical" evidence="9">
    <location>
        <begin position="577"/>
        <end position="595"/>
    </location>
</feature>
<dbReference type="SUPFAM" id="SSF52540">
    <property type="entry name" value="P-loop containing nucleoside triphosphate hydrolases"/>
    <property type="match status" value="1"/>
</dbReference>
<feature type="transmembrane region" description="Helical" evidence="9">
    <location>
        <begin position="543"/>
        <end position="565"/>
    </location>
</feature>
<keyword evidence="6 9" id="KW-1133">Transmembrane helix</keyword>
<keyword evidence="3 9" id="KW-0812">Transmembrane</keyword>
<dbReference type="PROSITE" id="PS50893">
    <property type="entry name" value="ABC_TRANSPORTER_2"/>
    <property type="match status" value="1"/>
</dbReference>
<evidence type="ECO:0000256" key="7">
    <source>
        <dbReference type="ARBA" id="ARBA00023136"/>
    </source>
</evidence>
<dbReference type="GO" id="GO:0140359">
    <property type="term" value="F:ABC-type transporter activity"/>
    <property type="evidence" value="ECO:0007669"/>
    <property type="project" value="InterPro"/>
</dbReference>
<dbReference type="PROSITE" id="PS00211">
    <property type="entry name" value="ABC_TRANSPORTER_1"/>
    <property type="match status" value="1"/>
</dbReference>
<feature type="transmembrane region" description="Helical" evidence="9">
    <location>
        <begin position="510"/>
        <end position="537"/>
    </location>
</feature>
<keyword evidence="4" id="KW-0547">Nucleotide-binding</keyword>
<evidence type="ECO:0000256" key="2">
    <source>
        <dbReference type="ARBA" id="ARBA00022448"/>
    </source>
</evidence>
<evidence type="ECO:0000256" key="8">
    <source>
        <dbReference type="SAM" id="MobiDB-lite"/>
    </source>
</evidence>
<comment type="caution">
    <text evidence="11">The sequence shown here is derived from an EMBL/GenBank/DDBJ whole genome shotgun (WGS) entry which is preliminary data.</text>
</comment>
<dbReference type="PANTHER" id="PTHR48041">
    <property type="entry name" value="ABC TRANSPORTER G FAMILY MEMBER 28"/>
    <property type="match status" value="1"/>
</dbReference>
<dbReference type="InParanoid" id="A0A2R5G489"/>
<name>A0A2R5G489_9STRA</name>
<dbReference type="OrthoDB" id="66620at2759"/>
<keyword evidence="12" id="KW-1185">Reference proteome</keyword>
<evidence type="ECO:0000256" key="9">
    <source>
        <dbReference type="SAM" id="Phobius"/>
    </source>
</evidence>
<dbReference type="SMART" id="SM00382">
    <property type="entry name" value="AAA"/>
    <property type="match status" value="1"/>
</dbReference>
<feature type="transmembrane region" description="Helical" evidence="9">
    <location>
        <begin position="656"/>
        <end position="680"/>
    </location>
</feature>
<dbReference type="InterPro" id="IPR017871">
    <property type="entry name" value="ABC_transporter-like_CS"/>
</dbReference>
<keyword evidence="7 9" id="KW-0472">Membrane</keyword>
<dbReference type="GO" id="GO:0016887">
    <property type="term" value="F:ATP hydrolysis activity"/>
    <property type="evidence" value="ECO:0007669"/>
    <property type="project" value="InterPro"/>
</dbReference>
<gene>
    <name evidence="11" type="ORF">FCC1311_008172</name>
</gene>
<dbReference type="InterPro" id="IPR003439">
    <property type="entry name" value="ABC_transporter-like_ATP-bd"/>
</dbReference>
<dbReference type="Pfam" id="PF01061">
    <property type="entry name" value="ABC2_membrane"/>
    <property type="match status" value="1"/>
</dbReference>
<evidence type="ECO:0000256" key="1">
    <source>
        <dbReference type="ARBA" id="ARBA00004141"/>
    </source>
</evidence>
<dbReference type="Gene3D" id="3.40.50.300">
    <property type="entry name" value="P-loop containing nucleotide triphosphate hydrolases"/>
    <property type="match status" value="1"/>
</dbReference>
<dbReference type="Proteomes" id="UP000241890">
    <property type="component" value="Unassembled WGS sequence"/>
</dbReference>
<evidence type="ECO:0000259" key="10">
    <source>
        <dbReference type="PROSITE" id="PS50893"/>
    </source>
</evidence>